<dbReference type="STRING" id="479431.Namu_2364"/>
<evidence type="ECO:0000313" key="11">
    <source>
        <dbReference type="Proteomes" id="UP000002218"/>
    </source>
</evidence>
<keyword evidence="3" id="KW-1003">Cell membrane</keyword>
<dbReference type="AlphaFoldDB" id="C8XKH7"/>
<reference evidence="11" key="1">
    <citation type="submission" date="2009-09" db="EMBL/GenBank/DDBJ databases">
        <title>The complete genome of Nakamurella multipartita DSM 44233.</title>
        <authorList>
            <consortium name="US DOE Joint Genome Institute (JGI-PGF)"/>
            <person name="Lucas S."/>
            <person name="Copeland A."/>
            <person name="Lapidus A."/>
            <person name="Glavina del Rio T."/>
            <person name="Dalin E."/>
            <person name="Tice H."/>
            <person name="Bruce D."/>
            <person name="Goodwin L."/>
            <person name="Pitluck S."/>
            <person name="Kyrpides N."/>
            <person name="Mavromatis K."/>
            <person name="Ivanova N."/>
            <person name="Ovchinnikova G."/>
            <person name="Sims D."/>
            <person name="Meincke L."/>
            <person name="Brettin T."/>
            <person name="Detter J.C."/>
            <person name="Han C."/>
            <person name="Larimer F."/>
            <person name="Land M."/>
            <person name="Hauser L."/>
            <person name="Markowitz V."/>
            <person name="Cheng J.-F."/>
            <person name="Hugenholtz P."/>
            <person name="Woyke T."/>
            <person name="Wu D."/>
            <person name="Klenk H.-P."/>
            <person name="Eisen J.A."/>
        </authorList>
    </citation>
    <scope>NUCLEOTIDE SEQUENCE [LARGE SCALE GENOMIC DNA]</scope>
    <source>
        <strain evidence="11">ATCC 700099 / DSM 44233 / CIP 104796 / JCM 9543 / NBRC 105858 / Y-104</strain>
    </source>
</reference>
<dbReference type="Gene3D" id="3.40.50.300">
    <property type="entry name" value="P-loop containing nucleotide triphosphate hydrolases"/>
    <property type="match status" value="1"/>
</dbReference>
<dbReference type="EMBL" id="CP001737">
    <property type="protein sequence ID" value="ACV78739.1"/>
    <property type="molecule type" value="Genomic_DNA"/>
</dbReference>
<dbReference type="InterPro" id="IPR003439">
    <property type="entry name" value="ABC_transporter-like_ATP-bd"/>
</dbReference>
<evidence type="ECO:0000256" key="8">
    <source>
        <dbReference type="ARBA" id="ARBA00023251"/>
    </source>
</evidence>
<evidence type="ECO:0000256" key="4">
    <source>
        <dbReference type="ARBA" id="ARBA00022741"/>
    </source>
</evidence>
<dbReference type="GO" id="GO:0005524">
    <property type="term" value="F:ATP binding"/>
    <property type="evidence" value="ECO:0007669"/>
    <property type="project" value="UniProtKB-KW"/>
</dbReference>
<dbReference type="Pfam" id="PF00005">
    <property type="entry name" value="ABC_tran"/>
    <property type="match status" value="1"/>
</dbReference>
<dbReference type="InterPro" id="IPR027417">
    <property type="entry name" value="P-loop_NTPase"/>
</dbReference>
<keyword evidence="11" id="KW-1185">Reference proteome</keyword>
<dbReference type="Proteomes" id="UP000002218">
    <property type="component" value="Chromosome"/>
</dbReference>
<dbReference type="InterPro" id="IPR003593">
    <property type="entry name" value="AAA+_ATPase"/>
</dbReference>
<keyword evidence="8" id="KW-0046">Antibiotic resistance</keyword>
<dbReference type="PROSITE" id="PS50893">
    <property type="entry name" value="ABC_TRANSPORTER_2"/>
    <property type="match status" value="1"/>
</dbReference>
<dbReference type="KEGG" id="nml:Namu_2364"/>
<protein>
    <submittedName>
        <fullName evidence="10">ABC transporter related</fullName>
    </submittedName>
</protein>
<evidence type="ECO:0000256" key="6">
    <source>
        <dbReference type="ARBA" id="ARBA00022967"/>
    </source>
</evidence>
<keyword evidence="7" id="KW-0472">Membrane</keyword>
<dbReference type="SMART" id="SM00382">
    <property type="entry name" value="AAA"/>
    <property type="match status" value="1"/>
</dbReference>
<feature type="domain" description="ABC transporter" evidence="9">
    <location>
        <begin position="8"/>
        <end position="238"/>
    </location>
</feature>
<dbReference type="InParanoid" id="C8XKH7"/>
<dbReference type="PANTHER" id="PTHR42711:SF19">
    <property type="entry name" value="DOXORUBICIN RESISTANCE ATP-BINDING PROTEIN DRRA"/>
    <property type="match status" value="1"/>
</dbReference>
<dbReference type="GO" id="GO:0046677">
    <property type="term" value="P:response to antibiotic"/>
    <property type="evidence" value="ECO:0007669"/>
    <property type="project" value="UniProtKB-KW"/>
</dbReference>
<dbReference type="FunCoup" id="C8XKH7">
    <property type="interactions" value="73"/>
</dbReference>
<keyword evidence="6" id="KW-1278">Translocase</keyword>
<dbReference type="InterPro" id="IPR017871">
    <property type="entry name" value="ABC_transporter-like_CS"/>
</dbReference>
<accession>C8XKH7</accession>
<organism evidence="10 11">
    <name type="scientific">Nakamurella multipartita (strain ATCC 700099 / DSM 44233 / CIP 104796 / JCM 9543 / NBRC 105858 / Y-104)</name>
    <name type="common">Microsphaera multipartita</name>
    <dbReference type="NCBI Taxonomy" id="479431"/>
    <lineage>
        <taxon>Bacteria</taxon>
        <taxon>Bacillati</taxon>
        <taxon>Actinomycetota</taxon>
        <taxon>Actinomycetes</taxon>
        <taxon>Nakamurellales</taxon>
        <taxon>Nakamurellaceae</taxon>
        <taxon>Nakamurella</taxon>
    </lineage>
</organism>
<dbReference type="OrthoDB" id="9804819at2"/>
<evidence type="ECO:0000256" key="5">
    <source>
        <dbReference type="ARBA" id="ARBA00022840"/>
    </source>
</evidence>
<comment type="subcellular location">
    <subcellularLocation>
        <location evidence="1">Cell membrane</location>
        <topology evidence="1">Peripheral membrane protein</topology>
    </subcellularLocation>
</comment>
<gene>
    <name evidence="10" type="ordered locus">Namu_2364</name>
</gene>
<evidence type="ECO:0000256" key="7">
    <source>
        <dbReference type="ARBA" id="ARBA00023136"/>
    </source>
</evidence>
<dbReference type="RefSeq" id="WP_015747628.1">
    <property type="nucleotide sequence ID" value="NC_013235.1"/>
</dbReference>
<evidence type="ECO:0000256" key="1">
    <source>
        <dbReference type="ARBA" id="ARBA00004202"/>
    </source>
</evidence>
<dbReference type="PROSITE" id="PS00211">
    <property type="entry name" value="ABC_TRANSPORTER_1"/>
    <property type="match status" value="1"/>
</dbReference>
<name>C8XKH7_NAKMY</name>
<dbReference type="eggNOG" id="COG1131">
    <property type="taxonomic scope" value="Bacteria"/>
</dbReference>
<keyword evidence="4" id="KW-0547">Nucleotide-binding</keyword>
<dbReference type="SUPFAM" id="SSF52540">
    <property type="entry name" value="P-loop containing nucleoside triphosphate hydrolases"/>
    <property type="match status" value="1"/>
</dbReference>
<dbReference type="PANTHER" id="PTHR42711">
    <property type="entry name" value="ABC TRANSPORTER ATP-BINDING PROTEIN"/>
    <property type="match status" value="1"/>
</dbReference>
<keyword evidence="2" id="KW-0813">Transport</keyword>
<evidence type="ECO:0000259" key="9">
    <source>
        <dbReference type="PROSITE" id="PS50893"/>
    </source>
</evidence>
<dbReference type="FunFam" id="3.40.50.300:FF:000589">
    <property type="entry name" value="ABC transporter, ATP-binding subunit"/>
    <property type="match status" value="1"/>
</dbReference>
<evidence type="ECO:0000256" key="3">
    <source>
        <dbReference type="ARBA" id="ARBA00022475"/>
    </source>
</evidence>
<sequence length="327" mass="35100" precursor="true">MPENAPAIDITGLTKSFGDQPVLRGVDLTVATGTVCALLGPNGSGKTTIVNILSTLLPADGGTARIAGYDVSRDGARVRAAIGVTGQFSAVDNLLTGAENLRLMADLRRLGRTEGQRRIDDLLNLFDLREAAGKPASTYSGGMKRKLDLAMTLVARPQVLFLDEPTTGLDPRSRRDLWAVVRSLVDDGVTILLTTQYLDEADRLAHRVAVLDQGRIVAHDEPARLKQQVPGGQIRLQFATPARVAHARLVLADEWPPAERAPQQPAGADTTTLQIDLPATGTVPALRALLDRLDDQDVPVDHVEVSAPDLDDVFFALTSTTTRKAMQ</sequence>
<evidence type="ECO:0000313" key="10">
    <source>
        <dbReference type="EMBL" id="ACV78739.1"/>
    </source>
</evidence>
<dbReference type="HOGENOM" id="CLU_000604_1_2_11"/>
<keyword evidence="5" id="KW-0067">ATP-binding</keyword>
<dbReference type="InterPro" id="IPR050763">
    <property type="entry name" value="ABC_transporter_ATP-binding"/>
</dbReference>
<dbReference type="GO" id="GO:0016887">
    <property type="term" value="F:ATP hydrolysis activity"/>
    <property type="evidence" value="ECO:0007669"/>
    <property type="project" value="InterPro"/>
</dbReference>
<proteinExistence type="predicted"/>
<dbReference type="GO" id="GO:0005886">
    <property type="term" value="C:plasma membrane"/>
    <property type="evidence" value="ECO:0007669"/>
    <property type="project" value="UniProtKB-SubCell"/>
</dbReference>
<reference evidence="10 11" key="2">
    <citation type="journal article" date="2010" name="Stand. Genomic Sci.">
        <title>Complete genome sequence of Nakamurella multipartita type strain (Y-104).</title>
        <authorList>
            <person name="Tice H."/>
            <person name="Mayilraj S."/>
            <person name="Sims D."/>
            <person name="Lapidus A."/>
            <person name="Nolan M."/>
            <person name="Lucas S."/>
            <person name="Glavina Del Rio T."/>
            <person name="Copeland A."/>
            <person name="Cheng J.F."/>
            <person name="Meincke L."/>
            <person name="Bruce D."/>
            <person name="Goodwin L."/>
            <person name="Pitluck S."/>
            <person name="Ivanova N."/>
            <person name="Mavromatis K."/>
            <person name="Ovchinnikova G."/>
            <person name="Pati A."/>
            <person name="Chen A."/>
            <person name="Palaniappan K."/>
            <person name="Land M."/>
            <person name="Hauser L."/>
            <person name="Chang Y.J."/>
            <person name="Jeffries C.D."/>
            <person name="Detter J.C."/>
            <person name="Brettin T."/>
            <person name="Rohde M."/>
            <person name="Goker M."/>
            <person name="Bristow J."/>
            <person name="Eisen J.A."/>
            <person name="Markowitz V."/>
            <person name="Hugenholtz P."/>
            <person name="Kyrpides N.C."/>
            <person name="Klenk H.P."/>
            <person name="Chen F."/>
        </authorList>
    </citation>
    <scope>NUCLEOTIDE SEQUENCE [LARGE SCALE GENOMIC DNA]</scope>
    <source>
        <strain evidence="11">ATCC 700099 / DSM 44233 / CIP 104796 / JCM 9543 / NBRC 105858 / Y-104</strain>
    </source>
</reference>
<evidence type="ECO:0000256" key="2">
    <source>
        <dbReference type="ARBA" id="ARBA00022448"/>
    </source>
</evidence>